<proteinExistence type="predicted"/>
<dbReference type="InterPro" id="IPR028082">
    <property type="entry name" value="Peripla_BP_I"/>
</dbReference>
<dbReference type="InterPro" id="IPR010982">
    <property type="entry name" value="Lambda_DNA-bd_dom_sf"/>
</dbReference>
<dbReference type="PANTHER" id="PTHR30146">
    <property type="entry name" value="LACI-RELATED TRANSCRIPTIONAL REPRESSOR"/>
    <property type="match status" value="1"/>
</dbReference>
<dbReference type="InterPro" id="IPR046335">
    <property type="entry name" value="LacI/GalR-like_sensor"/>
</dbReference>
<dbReference type="Proteomes" id="UP000065807">
    <property type="component" value="Chromosome"/>
</dbReference>
<evidence type="ECO:0000256" key="1">
    <source>
        <dbReference type="ARBA" id="ARBA00023015"/>
    </source>
</evidence>
<dbReference type="PROSITE" id="PS50932">
    <property type="entry name" value="HTH_LACI_2"/>
    <property type="match status" value="1"/>
</dbReference>
<dbReference type="STRING" id="1555112.LIP_0027"/>
<dbReference type="GO" id="GO:0000976">
    <property type="term" value="F:transcription cis-regulatory region binding"/>
    <property type="evidence" value="ECO:0007669"/>
    <property type="project" value="TreeGrafter"/>
</dbReference>
<sequence length="327" mass="35214">MASLRQVATLAGVSPATVSRVLNGHPHVSPDMRRRVEETMQRVGYVAARPRGNRSTSRVVALLVPNVSSPFYCAVLMGVEQEAFARGYDLVLYTTEGRSQQNVAERVLQANQVAGLVVITPRHGEEDALTRTEGGPPMVVVDHRSAGSRYPHVGVDNLRGAHRAVQYLLSKGYESIGLITGPASIQSAVDRIRGARLALQEAGRELSPELVWEGDFTQPTGYRLVAERLISGEKLPRALFCANDLMAMGAVTALHEHGLSVPGDVAVMGFDDLPLAATAVPPLTTVRQPIAEMGAIAFRMVVRLAAGEQLETERVLLDTQLVERGSA</sequence>
<accession>A0A0K2SFL1</accession>
<dbReference type="Gene3D" id="1.10.260.40">
    <property type="entry name" value="lambda repressor-like DNA-binding domains"/>
    <property type="match status" value="1"/>
</dbReference>
<dbReference type="Pfam" id="PF00356">
    <property type="entry name" value="LacI"/>
    <property type="match status" value="1"/>
</dbReference>
<reference evidence="6" key="1">
    <citation type="submission" date="2015-07" db="EMBL/GenBank/DDBJ databases">
        <title>Complete genome sequence and phylogenetic analysis of Limnochorda pilosa.</title>
        <authorList>
            <person name="Watanabe M."/>
            <person name="Kojima H."/>
            <person name="Fukui M."/>
        </authorList>
    </citation>
    <scope>NUCLEOTIDE SEQUENCE [LARGE SCALE GENOMIC DNA]</scope>
    <source>
        <strain evidence="6">HC45</strain>
    </source>
</reference>
<evidence type="ECO:0000313" key="5">
    <source>
        <dbReference type="EMBL" id="BAS25886.1"/>
    </source>
</evidence>
<keyword evidence="2" id="KW-0238">DNA-binding</keyword>
<dbReference type="CDD" id="cd01392">
    <property type="entry name" value="HTH_LacI"/>
    <property type="match status" value="1"/>
</dbReference>
<dbReference type="Gene3D" id="3.40.50.2300">
    <property type="match status" value="2"/>
</dbReference>
<dbReference type="GO" id="GO:0003700">
    <property type="term" value="F:DNA-binding transcription factor activity"/>
    <property type="evidence" value="ECO:0007669"/>
    <property type="project" value="TreeGrafter"/>
</dbReference>
<dbReference type="RefSeq" id="WP_068132699.1">
    <property type="nucleotide sequence ID" value="NZ_AP014924.1"/>
</dbReference>
<feature type="domain" description="HTH lacI-type" evidence="4">
    <location>
        <begin position="2"/>
        <end position="56"/>
    </location>
</feature>
<dbReference type="SUPFAM" id="SSF53822">
    <property type="entry name" value="Periplasmic binding protein-like I"/>
    <property type="match status" value="1"/>
</dbReference>
<keyword evidence="3" id="KW-0804">Transcription</keyword>
<dbReference type="InterPro" id="IPR000843">
    <property type="entry name" value="HTH_LacI"/>
</dbReference>
<protein>
    <submittedName>
        <fullName evidence="5">LacI family transcription regulator</fullName>
    </submittedName>
</protein>
<evidence type="ECO:0000313" key="6">
    <source>
        <dbReference type="Proteomes" id="UP000065807"/>
    </source>
</evidence>
<evidence type="ECO:0000259" key="4">
    <source>
        <dbReference type="PROSITE" id="PS50932"/>
    </source>
</evidence>
<evidence type="ECO:0000256" key="2">
    <source>
        <dbReference type="ARBA" id="ARBA00023125"/>
    </source>
</evidence>
<dbReference type="CDD" id="cd06267">
    <property type="entry name" value="PBP1_LacI_sugar_binding-like"/>
    <property type="match status" value="1"/>
</dbReference>
<dbReference type="EMBL" id="AP014924">
    <property type="protein sequence ID" value="BAS25886.1"/>
    <property type="molecule type" value="Genomic_DNA"/>
</dbReference>
<gene>
    <name evidence="5" type="ORF">LIP_0027</name>
</gene>
<keyword evidence="6" id="KW-1185">Reference proteome</keyword>
<name>A0A0K2SFL1_LIMPI</name>
<dbReference type="PANTHER" id="PTHR30146:SF109">
    <property type="entry name" value="HTH-TYPE TRANSCRIPTIONAL REGULATOR GALS"/>
    <property type="match status" value="1"/>
</dbReference>
<dbReference type="KEGG" id="lpil:LIP_0027"/>
<organism evidence="5 6">
    <name type="scientific">Limnochorda pilosa</name>
    <dbReference type="NCBI Taxonomy" id="1555112"/>
    <lineage>
        <taxon>Bacteria</taxon>
        <taxon>Bacillati</taxon>
        <taxon>Bacillota</taxon>
        <taxon>Limnochordia</taxon>
        <taxon>Limnochordales</taxon>
        <taxon>Limnochordaceae</taxon>
        <taxon>Limnochorda</taxon>
    </lineage>
</organism>
<dbReference type="Pfam" id="PF13377">
    <property type="entry name" value="Peripla_BP_3"/>
    <property type="match status" value="1"/>
</dbReference>
<dbReference type="SUPFAM" id="SSF47413">
    <property type="entry name" value="lambda repressor-like DNA-binding domains"/>
    <property type="match status" value="1"/>
</dbReference>
<dbReference type="AlphaFoldDB" id="A0A0K2SFL1"/>
<dbReference type="SMART" id="SM00354">
    <property type="entry name" value="HTH_LACI"/>
    <property type="match status" value="1"/>
</dbReference>
<evidence type="ECO:0000256" key="3">
    <source>
        <dbReference type="ARBA" id="ARBA00023163"/>
    </source>
</evidence>
<keyword evidence="1" id="KW-0805">Transcription regulation</keyword>
<dbReference type="OrthoDB" id="9784962at2"/>
<reference evidence="6" key="2">
    <citation type="journal article" date="2016" name="Int. J. Syst. Evol. Microbiol.">
        <title>Complete genome sequence and cell structure of Limnochorda pilosa, a Gram-negative spore-former within the phylum Firmicutes.</title>
        <authorList>
            <person name="Watanabe M."/>
            <person name="Kojima H."/>
            <person name="Fukui M."/>
        </authorList>
    </citation>
    <scope>NUCLEOTIDE SEQUENCE [LARGE SCALE GENOMIC DNA]</scope>
    <source>
        <strain evidence="6">HC45</strain>
    </source>
</reference>